<dbReference type="InterPro" id="IPR011650">
    <property type="entry name" value="Peptidase_M20_dimer"/>
</dbReference>
<keyword evidence="2" id="KW-0479">Metal-binding</keyword>
<feature type="binding site" evidence="2">
    <location>
        <position position="131"/>
    </location>
    <ligand>
        <name>Mn(2+)</name>
        <dbReference type="ChEBI" id="CHEBI:29035"/>
        <label>2</label>
    </ligand>
</feature>
<reference evidence="4 5" key="1">
    <citation type="submission" date="2018-05" db="EMBL/GenBank/DDBJ databases">
        <title>Pararhodobacter marina sp. nov., isolated from deep-sea water of the Indian Ocean.</title>
        <authorList>
            <person name="Lai Q.Sr."/>
            <person name="Liu X."/>
            <person name="Shao Z."/>
        </authorList>
    </citation>
    <scope>NUCLEOTIDE SEQUENCE [LARGE SCALE GENOMIC DNA]</scope>
    <source>
        <strain evidence="4 5">CIC4N-9</strain>
    </source>
</reference>
<evidence type="ECO:0000313" key="5">
    <source>
        <dbReference type="Proteomes" id="UP000244940"/>
    </source>
</evidence>
<dbReference type="NCBIfam" id="TIGR01891">
    <property type="entry name" value="amidohydrolases"/>
    <property type="match status" value="1"/>
</dbReference>
<dbReference type="SUPFAM" id="SSF53187">
    <property type="entry name" value="Zn-dependent exopeptidases"/>
    <property type="match status" value="1"/>
</dbReference>
<name>A0A2U2CI00_9RHOB</name>
<dbReference type="InterPro" id="IPR036264">
    <property type="entry name" value="Bact_exopeptidase_dim_dom"/>
</dbReference>
<organism evidence="4 5">
    <name type="scientific">Pararhodobacter marinus</name>
    <dbReference type="NCBI Taxonomy" id="2184063"/>
    <lineage>
        <taxon>Bacteria</taxon>
        <taxon>Pseudomonadati</taxon>
        <taxon>Pseudomonadota</taxon>
        <taxon>Alphaproteobacteria</taxon>
        <taxon>Rhodobacterales</taxon>
        <taxon>Paracoccaceae</taxon>
        <taxon>Pararhodobacter</taxon>
    </lineage>
</organism>
<evidence type="ECO:0000259" key="3">
    <source>
        <dbReference type="Pfam" id="PF07687"/>
    </source>
</evidence>
<dbReference type="GeneID" id="94363333"/>
<dbReference type="AlphaFoldDB" id="A0A2U2CI00"/>
<dbReference type="PIRSF" id="PIRSF005962">
    <property type="entry name" value="Pept_M20D_amidohydro"/>
    <property type="match status" value="1"/>
</dbReference>
<evidence type="ECO:0000256" key="1">
    <source>
        <dbReference type="ARBA" id="ARBA00022801"/>
    </source>
</evidence>
<feature type="binding site" evidence="2">
    <location>
        <position position="352"/>
    </location>
    <ligand>
        <name>Mn(2+)</name>
        <dbReference type="ChEBI" id="CHEBI:29035"/>
        <label>2</label>
    </ligand>
</feature>
<dbReference type="InterPro" id="IPR017439">
    <property type="entry name" value="Amidohydrolase"/>
</dbReference>
<accession>A0A2U2CI00</accession>
<dbReference type="GO" id="GO:0046872">
    <property type="term" value="F:metal ion binding"/>
    <property type="evidence" value="ECO:0007669"/>
    <property type="project" value="UniProtKB-KW"/>
</dbReference>
<feature type="domain" description="Peptidase M20 dimerisation" evidence="3">
    <location>
        <begin position="178"/>
        <end position="277"/>
    </location>
</feature>
<dbReference type="Gene3D" id="3.40.630.10">
    <property type="entry name" value="Zn peptidases"/>
    <property type="match status" value="1"/>
</dbReference>
<feature type="binding site" evidence="2">
    <location>
        <position position="157"/>
    </location>
    <ligand>
        <name>Mn(2+)</name>
        <dbReference type="ChEBI" id="CHEBI:29035"/>
        <label>2</label>
    </ligand>
</feature>
<proteinExistence type="predicted"/>
<dbReference type="Gene3D" id="3.30.70.360">
    <property type="match status" value="1"/>
</dbReference>
<keyword evidence="2" id="KW-0464">Manganese</keyword>
<dbReference type="SUPFAM" id="SSF55031">
    <property type="entry name" value="Bacterial exopeptidase dimerisation domain"/>
    <property type="match status" value="1"/>
</dbReference>
<comment type="caution">
    <text evidence="4">The sequence shown here is derived from an EMBL/GenBank/DDBJ whole genome shotgun (WGS) entry which is preliminary data.</text>
</comment>
<keyword evidence="5" id="KW-1185">Reference proteome</keyword>
<dbReference type="OrthoDB" id="9777385at2"/>
<evidence type="ECO:0000313" key="4">
    <source>
        <dbReference type="EMBL" id="PWE31510.1"/>
    </source>
</evidence>
<sequence>MLTNADIVDLTGFRHALHRQPEVSGRERETAARVASFLPAPDAVVTGVGGHGVAALYDSGQPGPTVMIRSELDALPILELGQIPHASETPGVAHLCGHDGHSTILLGLARLLARNPPAHGRVVLLFQPAEEDGSGARAVMNDPKFTALTPDWSLSLHNMPGIALGHAWLAPGPMNCASAGLTIRLSGATAHASMPEDGRAPTGALPRLIDGLRTMGPGGAMGPGFRLTTITHLRMGEPAFGIAPGEAELWVTLRGLGDEDLETLLEQAKTLARDEAAAAGLGVDFEIHDHFGACRNDPDATAVLARALDANGIAHEPGDLPMRASEDFGRFGAVSKSAMLLLGAGRDHPALHTQTYDFPDTLIAQGVAIFHSAIRELLG</sequence>
<dbReference type="Pfam" id="PF01546">
    <property type="entry name" value="Peptidase_M20"/>
    <property type="match status" value="1"/>
</dbReference>
<dbReference type="EMBL" id="QEYD01000001">
    <property type="protein sequence ID" value="PWE31510.1"/>
    <property type="molecule type" value="Genomic_DNA"/>
</dbReference>
<feature type="binding site" evidence="2">
    <location>
        <position position="98"/>
    </location>
    <ligand>
        <name>Mn(2+)</name>
        <dbReference type="ChEBI" id="CHEBI:29035"/>
        <label>2</label>
    </ligand>
</feature>
<comment type="cofactor">
    <cofactor evidence="2">
        <name>Mn(2+)</name>
        <dbReference type="ChEBI" id="CHEBI:29035"/>
    </cofactor>
    <text evidence="2">The Mn(2+) ion enhances activity.</text>
</comment>
<evidence type="ECO:0000256" key="2">
    <source>
        <dbReference type="PIRSR" id="PIRSR005962-1"/>
    </source>
</evidence>
<keyword evidence="1 4" id="KW-0378">Hydrolase</keyword>
<protein>
    <submittedName>
        <fullName evidence="4">Amidohydrolase</fullName>
    </submittedName>
</protein>
<dbReference type="RefSeq" id="WP_109531311.1">
    <property type="nucleotide sequence ID" value="NZ_QEYD01000001.1"/>
</dbReference>
<dbReference type="PANTHER" id="PTHR11014">
    <property type="entry name" value="PEPTIDASE M20 FAMILY MEMBER"/>
    <property type="match status" value="1"/>
</dbReference>
<dbReference type="Pfam" id="PF07687">
    <property type="entry name" value="M20_dimer"/>
    <property type="match status" value="1"/>
</dbReference>
<dbReference type="GO" id="GO:0016787">
    <property type="term" value="F:hydrolase activity"/>
    <property type="evidence" value="ECO:0007669"/>
    <property type="project" value="UniProtKB-KW"/>
</dbReference>
<gene>
    <name evidence="4" type="ORF">C4N9_00380</name>
</gene>
<feature type="binding site" evidence="2">
    <location>
        <position position="96"/>
    </location>
    <ligand>
        <name>Mn(2+)</name>
        <dbReference type="ChEBI" id="CHEBI:29035"/>
        <label>2</label>
    </ligand>
</feature>
<dbReference type="Proteomes" id="UP000244940">
    <property type="component" value="Unassembled WGS sequence"/>
</dbReference>
<dbReference type="InterPro" id="IPR002933">
    <property type="entry name" value="Peptidase_M20"/>
</dbReference>
<dbReference type="PANTHER" id="PTHR11014:SF169">
    <property type="entry name" value="CLAN MH, FAMILY M20, PEPTIDASE T-LIKE METALLOPEPTIDASE"/>
    <property type="match status" value="1"/>
</dbReference>